<proteinExistence type="predicted"/>
<accession>A0A9D5CGE2</accession>
<dbReference type="EMBL" id="JAGGNH010000005">
    <property type="protein sequence ID" value="KAJ0972763.1"/>
    <property type="molecule type" value="Genomic_DNA"/>
</dbReference>
<evidence type="ECO:0000256" key="1">
    <source>
        <dbReference type="SAM" id="Coils"/>
    </source>
</evidence>
<dbReference type="PANTHER" id="PTHR33463">
    <property type="entry name" value="NB-ARC DOMAIN-CONTAINING PROTEIN-RELATED"/>
    <property type="match status" value="1"/>
</dbReference>
<dbReference type="AlphaFoldDB" id="A0A9D5CGE2"/>
<dbReference type="InterPro" id="IPR050905">
    <property type="entry name" value="Plant_NBS-LRR"/>
</dbReference>
<dbReference type="Proteomes" id="UP001085076">
    <property type="component" value="Miscellaneous, Linkage group lg05"/>
</dbReference>
<protein>
    <recommendedName>
        <fullName evidence="4">Disease resistance protein</fullName>
    </recommendedName>
</protein>
<reference evidence="2" key="2">
    <citation type="journal article" date="2022" name="Hortic Res">
        <title>The genome of Dioscorea zingiberensis sheds light on the biosynthesis, origin and evolution of the medicinally important diosgenin saponins.</title>
        <authorList>
            <person name="Li Y."/>
            <person name="Tan C."/>
            <person name="Li Z."/>
            <person name="Guo J."/>
            <person name="Li S."/>
            <person name="Chen X."/>
            <person name="Wang C."/>
            <person name="Dai X."/>
            <person name="Yang H."/>
            <person name="Song W."/>
            <person name="Hou L."/>
            <person name="Xu J."/>
            <person name="Tong Z."/>
            <person name="Xu A."/>
            <person name="Yuan X."/>
            <person name="Wang W."/>
            <person name="Yang Q."/>
            <person name="Chen L."/>
            <person name="Sun Z."/>
            <person name="Wang K."/>
            <person name="Pan B."/>
            <person name="Chen J."/>
            <person name="Bao Y."/>
            <person name="Liu F."/>
            <person name="Qi X."/>
            <person name="Gang D.R."/>
            <person name="Wen J."/>
            <person name="Li J."/>
        </authorList>
    </citation>
    <scope>NUCLEOTIDE SEQUENCE</scope>
    <source>
        <strain evidence="2">Dzin_1.0</strain>
    </source>
</reference>
<comment type="caution">
    <text evidence="2">The sequence shown here is derived from an EMBL/GenBank/DDBJ whole genome shotgun (WGS) entry which is preliminary data.</text>
</comment>
<evidence type="ECO:0008006" key="4">
    <source>
        <dbReference type="Google" id="ProtNLM"/>
    </source>
</evidence>
<evidence type="ECO:0000313" key="2">
    <source>
        <dbReference type="EMBL" id="KAJ0972763.1"/>
    </source>
</evidence>
<keyword evidence="1" id="KW-0175">Coiled coil</keyword>
<gene>
    <name evidence="2" type="ORF">J5N97_020722</name>
</gene>
<reference evidence="2" key="1">
    <citation type="submission" date="2021-03" db="EMBL/GenBank/DDBJ databases">
        <authorList>
            <person name="Li Z."/>
            <person name="Yang C."/>
        </authorList>
    </citation>
    <scope>NUCLEOTIDE SEQUENCE</scope>
    <source>
        <strain evidence="2">Dzin_1.0</strain>
        <tissue evidence="2">Leaf</tissue>
    </source>
</reference>
<organism evidence="2 3">
    <name type="scientific">Dioscorea zingiberensis</name>
    <dbReference type="NCBI Taxonomy" id="325984"/>
    <lineage>
        <taxon>Eukaryota</taxon>
        <taxon>Viridiplantae</taxon>
        <taxon>Streptophyta</taxon>
        <taxon>Embryophyta</taxon>
        <taxon>Tracheophyta</taxon>
        <taxon>Spermatophyta</taxon>
        <taxon>Magnoliopsida</taxon>
        <taxon>Liliopsida</taxon>
        <taxon>Dioscoreales</taxon>
        <taxon>Dioscoreaceae</taxon>
        <taxon>Dioscorea</taxon>
    </lineage>
</organism>
<dbReference type="PANTHER" id="PTHR33463:SF96">
    <property type="entry name" value="LEUCINE-RICH REPEAT DOMAIN, L DOMAIN-LIKE PROTEIN-RELATED"/>
    <property type="match status" value="1"/>
</dbReference>
<name>A0A9D5CGE2_9LILI</name>
<evidence type="ECO:0000313" key="3">
    <source>
        <dbReference type="Proteomes" id="UP001085076"/>
    </source>
</evidence>
<feature type="coiled-coil region" evidence="1">
    <location>
        <begin position="33"/>
        <end position="89"/>
    </location>
</feature>
<keyword evidence="3" id="KW-1185">Reference proteome</keyword>
<sequence>MELVSTIVGLVGEHSWGPIKCHLSYLIFYKRNIHNMEIKFSELDAKRKDVQQQVQAAYRERLEEVDSSVEAWLENVENADEDVKRIIDESTSAATNNKGFLHFCFHHRLGKQAAAQIQAIDDLLVKKGNFDRVSHSRPPPSTTGSLLVNEAKHMQQLTSLIIYDCDSLTAVVISNENQEEGTSASTSTSTTACAIIDHYGSHNFFPRLRKLVLKRLPKIAAFHQPTTLPMEWPCLKGHVIEECSKLETPLLGPQTSERIRVFLDQDGEDSEEKAWFL</sequence>